<proteinExistence type="predicted"/>
<gene>
    <name evidence="1" type="ORF">NPIL_415351</name>
</gene>
<comment type="caution">
    <text evidence="1">The sequence shown here is derived from an EMBL/GenBank/DDBJ whole genome shotgun (WGS) entry which is preliminary data.</text>
</comment>
<evidence type="ECO:0000313" key="1">
    <source>
        <dbReference type="EMBL" id="GFU52570.1"/>
    </source>
</evidence>
<dbReference type="EMBL" id="BMAW01038561">
    <property type="protein sequence ID" value="GFU52570.1"/>
    <property type="molecule type" value="Genomic_DNA"/>
</dbReference>
<protein>
    <submittedName>
        <fullName evidence="1">Uncharacterized protein</fullName>
    </submittedName>
</protein>
<dbReference type="AlphaFoldDB" id="A0A8X6QX91"/>
<keyword evidence="2" id="KW-1185">Reference proteome</keyword>
<sequence length="99" mass="11389">MTVHERECHEKRALKNKNRNSLSLWKLSCLSLGSVMRKVFVLTGLWKTVRLPCVRAMGISAENRFHGCCFKAFAAARFVRWMSYLWAVIHSSLSVFLGI</sequence>
<organism evidence="1 2">
    <name type="scientific">Nephila pilipes</name>
    <name type="common">Giant wood spider</name>
    <name type="synonym">Nephila maculata</name>
    <dbReference type="NCBI Taxonomy" id="299642"/>
    <lineage>
        <taxon>Eukaryota</taxon>
        <taxon>Metazoa</taxon>
        <taxon>Ecdysozoa</taxon>
        <taxon>Arthropoda</taxon>
        <taxon>Chelicerata</taxon>
        <taxon>Arachnida</taxon>
        <taxon>Araneae</taxon>
        <taxon>Araneomorphae</taxon>
        <taxon>Entelegynae</taxon>
        <taxon>Araneoidea</taxon>
        <taxon>Nephilidae</taxon>
        <taxon>Nephila</taxon>
    </lineage>
</organism>
<name>A0A8X6QX91_NEPPI</name>
<evidence type="ECO:0000313" key="2">
    <source>
        <dbReference type="Proteomes" id="UP000887013"/>
    </source>
</evidence>
<reference evidence="1" key="1">
    <citation type="submission" date="2020-08" db="EMBL/GenBank/DDBJ databases">
        <title>Multicomponent nature underlies the extraordinary mechanical properties of spider dragline silk.</title>
        <authorList>
            <person name="Kono N."/>
            <person name="Nakamura H."/>
            <person name="Mori M."/>
            <person name="Yoshida Y."/>
            <person name="Ohtoshi R."/>
            <person name="Malay A.D."/>
            <person name="Moran D.A.P."/>
            <person name="Tomita M."/>
            <person name="Numata K."/>
            <person name="Arakawa K."/>
        </authorList>
    </citation>
    <scope>NUCLEOTIDE SEQUENCE</scope>
</reference>
<accession>A0A8X6QX91</accession>
<dbReference type="Proteomes" id="UP000887013">
    <property type="component" value="Unassembled WGS sequence"/>
</dbReference>